<accession>A0A543EDV8</accession>
<dbReference type="Gene3D" id="3.40.50.620">
    <property type="entry name" value="HUPs"/>
    <property type="match status" value="1"/>
</dbReference>
<keyword evidence="2" id="KW-0548">Nucleotidyltransferase</keyword>
<dbReference type="InterPro" id="IPR038727">
    <property type="entry name" value="NadR/Ttd14_AAA_dom"/>
</dbReference>
<dbReference type="Proteomes" id="UP000320235">
    <property type="component" value="Unassembled WGS sequence"/>
</dbReference>
<dbReference type="PANTHER" id="PTHR37512:SF1">
    <property type="entry name" value="NADR_TTD14 AAA DOMAIN-CONTAINING PROTEIN"/>
    <property type="match status" value="1"/>
</dbReference>
<comment type="caution">
    <text evidence="2">The sequence shown here is derived from an EMBL/GenBank/DDBJ whole genome shotgun (WGS) entry which is preliminary data.</text>
</comment>
<dbReference type="InterPro" id="IPR027417">
    <property type="entry name" value="P-loop_NTPase"/>
</dbReference>
<proteinExistence type="predicted"/>
<dbReference type="RefSeq" id="WP_185843159.1">
    <property type="nucleotide sequence ID" value="NZ_BAABLH010000004.1"/>
</dbReference>
<dbReference type="GO" id="GO:0016779">
    <property type="term" value="F:nucleotidyltransferase activity"/>
    <property type="evidence" value="ECO:0007669"/>
    <property type="project" value="UniProtKB-KW"/>
</dbReference>
<dbReference type="InterPro" id="IPR052735">
    <property type="entry name" value="NAD_biosynth-regulator"/>
</dbReference>
<name>A0A543EDV8_9MICO</name>
<gene>
    <name evidence="2" type="ORF">FB391_3624</name>
</gene>
<dbReference type="PANTHER" id="PTHR37512">
    <property type="entry name" value="TRIFUNCTIONAL NAD BIOSYNTHESIS/REGULATOR PROTEIN NADR"/>
    <property type="match status" value="1"/>
</dbReference>
<keyword evidence="3" id="KW-1185">Reference proteome</keyword>
<dbReference type="SUPFAM" id="SSF52540">
    <property type="entry name" value="P-loop containing nucleoside triphosphate hydrolases"/>
    <property type="match status" value="1"/>
</dbReference>
<organism evidence="2 3">
    <name type="scientific">Microbacterium kyungheense</name>
    <dbReference type="NCBI Taxonomy" id="1263636"/>
    <lineage>
        <taxon>Bacteria</taxon>
        <taxon>Bacillati</taxon>
        <taxon>Actinomycetota</taxon>
        <taxon>Actinomycetes</taxon>
        <taxon>Micrococcales</taxon>
        <taxon>Microbacteriaceae</taxon>
        <taxon>Microbacterium</taxon>
    </lineage>
</organism>
<protein>
    <submittedName>
        <fullName evidence="2">NadR type nicotinamide-nucleotide adenylyltransferase</fullName>
    </submittedName>
</protein>
<sequence length="375" mass="40583">MPHRSPPVREREFRHGLVIGKFYPLHAGHSHLIREALRSSDRVTVQVLAASVESIPLEVRADWIREEHPGVRVVAAIDDAPVDFGSDDAWAAHTAVIAGLLDAPVDAVFTSDAYGAELARRLGARWVQVDPGRTRNPVSGTAIRADAAAHWHELAPAVRASLAARVVVLGAESTGSTTLAEALAAAYGTSWVPEYGRELSVTRDGGLDAPWRSDEFDLIVDRQIGLEDAALRRVPVPLLVCDTDVLATALWHERYVGTTSSGTGGAERIHARADEHRPDLYLLTGDEIPFVQDGMRDGEHIRHAMQGRFRDVLAAQPVPWAEVRGDVAARVAASLPLIDAAIARRLSFAAPLEGRPHDEQIALQRAAADAVAARR</sequence>
<dbReference type="AlphaFoldDB" id="A0A543EDV8"/>
<dbReference type="Gene3D" id="3.40.50.300">
    <property type="entry name" value="P-loop containing nucleotide triphosphate hydrolases"/>
    <property type="match status" value="1"/>
</dbReference>
<dbReference type="Pfam" id="PF13521">
    <property type="entry name" value="AAA_28"/>
    <property type="match status" value="1"/>
</dbReference>
<dbReference type="SUPFAM" id="SSF52374">
    <property type="entry name" value="Nucleotidylyl transferase"/>
    <property type="match status" value="1"/>
</dbReference>
<dbReference type="InterPro" id="IPR014729">
    <property type="entry name" value="Rossmann-like_a/b/a_fold"/>
</dbReference>
<evidence type="ECO:0000313" key="3">
    <source>
        <dbReference type="Proteomes" id="UP000320235"/>
    </source>
</evidence>
<evidence type="ECO:0000313" key="2">
    <source>
        <dbReference type="EMBL" id="TQM19787.1"/>
    </source>
</evidence>
<reference evidence="2 3" key="1">
    <citation type="submission" date="2019-06" db="EMBL/GenBank/DDBJ databases">
        <title>Sequencing the genomes of 1000 actinobacteria strains.</title>
        <authorList>
            <person name="Klenk H.-P."/>
        </authorList>
    </citation>
    <scope>NUCLEOTIDE SEQUENCE [LARGE SCALE GENOMIC DNA]</scope>
    <source>
        <strain evidence="2 3">DSM 105492</strain>
    </source>
</reference>
<feature type="domain" description="NadR/Ttd14 AAA" evidence="1">
    <location>
        <begin position="165"/>
        <end position="330"/>
    </location>
</feature>
<evidence type="ECO:0000259" key="1">
    <source>
        <dbReference type="Pfam" id="PF13521"/>
    </source>
</evidence>
<dbReference type="EMBL" id="VFPE01000007">
    <property type="protein sequence ID" value="TQM19787.1"/>
    <property type="molecule type" value="Genomic_DNA"/>
</dbReference>
<keyword evidence="2" id="KW-0808">Transferase</keyword>